<dbReference type="GO" id="GO:0005524">
    <property type="term" value="F:ATP binding"/>
    <property type="evidence" value="ECO:0007669"/>
    <property type="project" value="InterPro"/>
</dbReference>
<dbReference type="Proteomes" id="UP000312512">
    <property type="component" value="Unassembled WGS sequence"/>
</dbReference>
<dbReference type="PANTHER" id="PTHR40396:SF1">
    <property type="entry name" value="ATPASE AAA-TYPE CORE DOMAIN-CONTAINING PROTEIN"/>
    <property type="match status" value="1"/>
</dbReference>
<organism evidence="2 3">
    <name type="scientific">Nonomuraea phyllanthi</name>
    <dbReference type="NCBI Taxonomy" id="2219224"/>
    <lineage>
        <taxon>Bacteria</taxon>
        <taxon>Bacillati</taxon>
        <taxon>Actinomycetota</taxon>
        <taxon>Actinomycetes</taxon>
        <taxon>Streptosporangiales</taxon>
        <taxon>Streptosporangiaceae</taxon>
        <taxon>Nonomuraea</taxon>
    </lineage>
</organism>
<sequence>MLLSFRTANHRSLREEQHLLLTPAYGDQDGHDSAWQAVTVAAIFGPNASGKSNVLDAIRYMAYVVRWSFRENEPGTGLRRNPFALNSDEPSTYVVDLSIDGVRHTYGFAVDDFAVVEEWLYSYPRKRERKIFERNASGFSYGTTTPDSIKALEDLVEPNVLLLSVGARARQAMLQPLYGWFAAQRLRSPTSPSRVASRLGAFGVPPELVRSLGIPELQKRIADLMRAADTGVVDFEIVEETDEEFAQRDAVRERLGADYAPPRHTELLFRHKCTSGEFRLALQDESDGTQQMFHLAMSVLPVLRSGGVLLADELDASLHTYLSAKLIQLFQDPVSNPLGAQLIFASHDSALLGRVQGRDVLRRDQIWFTEKDEAGGTQIFPLTEFKPRKEDNRERRYLTGRYGAVPNVDDDLFMTALATRVN</sequence>
<dbReference type="EMBL" id="VDLX02000003">
    <property type="protein sequence ID" value="KAB8196141.1"/>
    <property type="molecule type" value="Genomic_DNA"/>
</dbReference>
<dbReference type="Pfam" id="PF13304">
    <property type="entry name" value="AAA_21"/>
    <property type="match status" value="1"/>
</dbReference>
<evidence type="ECO:0000259" key="1">
    <source>
        <dbReference type="Pfam" id="PF13304"/>
    </source>
</evidence>
<dbReference type="AlphaFoldDB" id="A0A5C4WT97"/>
<dbReference type="SUPFAM" id="SSF52540">
    <property type="entry name" value="P-loop containing nucleoside triphosphate hydrolases"/>
    <property type="match status" value="1"/>
</dbReference>
<dbReference type="PANTHER" id="PTHR40396">
    <property type="entry name" value="ATPASE-LIKE PROTEIN"/>
    <property type="match status" value="1"/>
</dbReference>
<accession>A0A5C4WT97</accession>
<evidence type="ECO:0000313" key="2">
    <source>
        <dbReference type="EMBL" id="KAB8196141.1"/>
    </source>
</evidence>
<comment type="caution">
    <text evidence="2">The sequence shown here is derived from an EMBL/GenBank/DDBJ whole genome shotgun (WGS) entry which is preliminary data.</text>
</comment>
<dbReference type="InterPro" id="IPR003959">
    <property type="entry name" value="ATPase_AAA_core"/>
</dbReference>
<proteinExistence type="predicted"/>
<evidence type="ECO:0000313" key="3">
    <source>
        <dbReference type="Proteomes" id="UP000312512"/>
    </source>
</evidence>
<dbReference type="OrthoDB" id="9809324at2"/>
<name>A0A5C4WT97_9ACTN</name>
<keyword evidence="3" id="KW-1185">Reference proteome</keyword>
<dbReference type="InterPro" id="IPR027417">
    <property type="entry name" value="P-loop_NTPase"/>
</dbReference>
<reference evidence="2 3" key="1">
    <citation type="submission" date="2019-10" db="EMBL/GenBank/DDBJ databases">
        <title>Nonomuraea sp. nov., isolated from Phyllanthus amarus.</title>
        <authorList>
            <person name="Klykleung N."/>
            <person name="Tanasupawat S."/>
        </authorList>
    </citation>
    <scope>NUCLEOTIDE SEQUENCE [LARGE SCALE GENOMIC DNA]</scope>
    <source>
        <strain evidence="2 3">PA1-10</strain>
    </source>
</reference>
<dbReference type="Gene3D" id="3.40.50.300">
    <property type="entry name" value="P-loop containing nucleotide triphosphate hydrolases"/>
    <property type="match status" value="2"/>
</dbReference>
<feature type="domain" description="ATPase AAA-type core" evidence="1">
    <location>
        <begin position="40"/>
        <end position="352"/>
    </location>
</feature>
<dbReference type="GO" id="GO:0016887">
    <property type="term" value="F:ATP hydrolysis activity"/>
    <property type="evidence" value="ECO:0007669"/>
    <property type="project" value="InterPro"/>
</dbReference>
<gene>
    <name evidence="2" type="ORF">FH608_011285</name>
</gene>
<protein>
    <submittedName>
        <fullName evidence="2">AAA family ATPase</fullName>
    </submittedName>
</protein>